<name>A0A0S2SFI7_9GAMM</name>
<dbReference type="PROSITE" id="PS50887">
    <property type="entry name" value="GGDEF"/>
    <property type="match status" value="1"/>
</dbReference>
<evidence type="ECO:0000259" key="1">
    <source>
        <dbReference type="PROSITE" id="PS50887"/>
    </source>
</evidence>
<accession>A0A0S2SFI7</accession>
<reference evidence="3" key="1">
    <citation type="submission" date="2015-10" db="EMBL/GenBank/DDBJ databases">
        <title>Complete Genome Sequence of Aeromonas schubertii strain WL1483.</title>
        <authorList>
            <person name="Liu L."/>
        </authorList>
    </citation>
    <scope>NUCLEOTIDE SEQUENCE [LARGE SCALE GENOMIC DNA]</scope>
    <source>
        <strain evidence="3">WL1483</strain>
    </source>
</reference>
<dbReference type="SMART" id="SM00267">
    <property type="entry name" value="GGDEF"/>
    <property type="match status" value="1"/>
</dbReference>
<dbReference type="SUPFAM" id="SSF55073">
    <property type="entry name" value="Nucleotide cyclase"/>
    <property type="match status" value="1"/>
</dbReference>
<dbReference type="InterPro" id="IPR029787">
    <property type="entry name" value="Nucleotide_cyclase"/>
</dbReference>
<dbReference type="InterPro" id="IPR050706">
    <property type="entry name" value="Cyclic-di-GMP_PDE-like"/>
</dbReference>
<dbReference type="Proteomes" id="UP000058114">
    <property type="component" value="Chromosome"/>
</dbReference>
<feature type="domain" description="GGDEF" evidence="1">
    <location>
        <begin position="227"/>
        <end position="356"/>
    </location>
</feature>
<dbReference type="AlphaFoldDB" id="A0A0S2SFI7"/>
<organism evidence="2 3">
    <name type="scientific">Aeromonas schubertii</name>
    <dbReference type="NCBI Taxonomy" id="652"/>
    <lineage>
        <taxon>Bacteria</taxon>
        <taxon>Pseudomonadati</taxon>
        <taxon>Pseudomonadota</taxon>
        <taxon>Gammaproteobacteria</taxon>
        <taxon>Aeromonadales</taxon>
        <taxon>Aeromonadaceae</taxon>
        <taxon>Aeromonas</taxon>
    </lineage>
</organism>
<dbReference type="EMBL" id="CP013067">
    <property type="protein sequence ID" value="ALP40471.1"/>
    <property type="molecule type" value="Genomic_DNA"/>
</dbReference>
<evidence type="ECO:0000313" key="3">
    <source>
        <dbReference type="Proteomes" id="UP000058114"/>
    </source>
</evidence>
<dbReference type="Pfam" id="PF00990">
    <property type="entry name" value="GGDEF"/>
    <property type="match status" value="1"/>
</dbReference>
<dbReference type="PATRIC" id="fig|652.5.peg.2326"/>
<dbReference type="PANTHER" id="PTHR33121:SF71">
    <property type="entry name" value="OXYGEN SENSOR PROTEIN DOSP"/>
    <property type="match status" value="1"/>
</dbReference>
<gene>
    <name evidence="2" type="ORF">WL1483_1052</name>
</gene>
<dbReference type="KEGG" id="asr:WL1483_1052"/>
<dbReference type="InterPro" id="IPR043128">
    <property type="entry name" value="Rev_trsase/Diguanyl_cyclase"/>
</dbReference>
<dbReference type="RefSeq" id="WP_060586256.1">
    <property type="nucleotide sequence ID" value="NZ_CP013067.1"/>
</dbReference>
<proteinExistence type="predicted"/>
<dbReference type="GO" id="GO:0071111">
    <property type="term" value="F:cyclic-guanylate-specific phosphodiesterase activity"/>
    <property type="evidence" value="ECO:0007669"/>
    <property type="project" value="InterPro"/>
</dbReference>
<dbReference type="InterPro" id="IPR000160">
    <property type="entry name" value="GGDEF_dom"/>
</dbReference>
<evidence type="ECO:0000313" key="2">
    <source>
        <dbReference type="EMBL" id="ALP40471.1"/>
    </source>
</evidence>
<dbReference type="PANTHER" id="PTHR33121">
    <property type="entry name" value="CYCLIC DI-GMP PHOSPHODIESTERASE PDEF"/>
    <property type="match status" value="1"/>
</dbReference>
<dbReference type="NCBIfam" id="TIGR00254">
    <property type="entry name" value="GGDEF"/>
    <property type="match status" value="1"/>
</dbReference>
<sequence>MRRLLYNAMMLLTALLFIGVSVLALYLQGKQEKSVDYLYRTNYWHMGQLVLESQRFCDGLRLYRAGALSRDDLTLLFDLLWNRVDIFLVSEESAELRRQGGMVEATRSLFDNLKRLAPRIDGGELGPGPMMDELVERVTNDIRRIEVLEQEALTGEQRQSSVQHIRRDLRWLQISQLLLLLAGMVLVLALCRANDQNRRLSLLDPLTRLGNRRAFYQALGSGLCHERVGALVILDLKRFKQVNDQLGYQVGDRLLQVIAQRLGDWPYGTAYRLGGDEFALVMPPAESAGLSERVKEIPGVIGEPFITREQRLIPRCRLGVALAGGSDEVSNLIDHAIQALDQAKRGDLGDLVFFERRLAERLLLRQQRSQTLLQWLHQGGMSPLEHRFEPLQSAGEVSALLLYLRWLPQGEHCEPEWLDEVGMLEQVVLPHAAMLWQERGLPLMIRLHGVTQLIHLLDGLALRQEMVSRVILSLPVVGEWDEQLKERVIASGVALAVEEIGSATARQLAEGWPIRFWLSLSHQGQLGESLLTLSRELGLTPLDCPA</sequence>
<dbReference type="CDD" id="cd01949">
    <property type="entry name" value="GGDEF"/>
    <property type="match status" value="1"/>
</dbReference>
<protein>
    <recommendedName>
        <fullName evidence="1">GGDEF domain-containing protein</fullName>
    </recommendedName>
</protein>
<reference evidence="2 3" key="2">
    <citation type="journal article" date="2016" name="Genome Announc.">
        <title>Complete Genome Sequence of the Highly Virulent Aeromonas schubertii Strain WL1483, Isolated from Diseased Snakehead Fish (Channa argus) in China.</title>
        <authorList>
            <person name="Liu L."/>
            <person name="Li N."/>
            <person name="Zhang D."/>
            <person name="Fu X."/>
            <person name="Shi C."/>
            <person name="Lin Q."/>
            <person name="Hao G."/>
        </authorList>
    </citation>
    <scope>NUCLEOTIDE SEQUENCE [LARGE SCALE GENOMIC DNA]</scope>
    <source>
        <strain evidence="2 3">WL1483</strain>
    </source>
</reference>
<dbReference type="Gene3D" id="3.30.70.270">
    <property type="match status" value="1"/>
</dbReference>